<sequence>MCVKNDGNETGSIATIRVDIPPSKITKLHELEKESVSNEKYTTRRDCLTKKPENIEFIKIVKVELKISNTENHYQVMIEILKNVDAIPEGETQVGILTTPTKTLFEFLQLISFPIDNDNYDKDDDNKMDLDEYQSL</sequence>
<gene>
    <name evidence="1" type="ORF">A2390_00675</name>
</gene>
<comment type="caution">
    <text evidence="1">The sequence shown here is derived from an EMBL/GenBank/DDBJ whole genome shotgun (WGS) entry which is preliminary data.</text>
</comment>
<dbReference type="InterPro" id="IPR018247">
    <property type="entry name" value="EF_Hand_1_Ca_BS"/>
</dbReference>
<dbReference type="AlphaFoldDB" id="A0A1G2CPX8"/>
<accession>A0A1G2CPX8</accession>
<evidence type="ECO:0000313" key="1">
    <source>
        <dbReference type="EMBL" id="OGZ03435.1"/>
    </source>
</evidence>
<proteinExistence type="predicted"/>
<dbReference type="Proteomes" id="UP000178599">
    <property type="component" value="Unassembled WGS sequence"/>
</dbReference>
<dbReference type="EMBL" id="MHLE01000001">
    <property type="protein sequence ID" value="OGZ03435.1"/>
    <property type="molecule type" value="Genomic_DNA"/>
</dbReference>
<organism evidence="1 2">
    <name type="scientific">Candidatus Liptonbacteria bacterium RIFOXYB1_FULL_36_10</name>
    <dbReference type="NCBI Taxonomy" id="1798654"/>
    <lineage>
        <taxon>Bacteria</taxon>
        <taxon>Candidatus Liptoniibacteriota</taxon>
    </lineage>
</organism>
<evidence type="ECO:0000313" key="2">
    <source>
        <dbReference type="Proteomes" id="UP000178599"/>
    </source>
</evidence>
<reference evidence="1 2" key="1">
    <citation type="journal article" date="2016" name="Nat. Commun.">
        <title>Thousands of microbial genomes shed light on interconnected biogeochemical processes in an aquifer system.</title>
        <authorList>
            <person name="Anantharaman K."/>
            <person name="Brown C.T."/>
            <person name="Hug L.A."/>
            <person name="Sharon I."/>
            <person name="Castelle C.J."/>
            <person name="Probst A.J."/>
            <person name="Thomas B.C."/>
            <person name="Singh A."/>
            <person name="Wilkins M.J."/>
            <person name="Karaoz U."/>
            <person name="Brodie E.L."/>
            <person name="Williams K.H."/>
            <person name="Hubbard S.S."/>
            <person name="Banfield J.F."/>
        </authorList>
    </citation>
    <scope>NUCLEOTIDE SEQUENCE [LARGE SCALE GENOMIC DNA]</scope>
</reference>
<protein>
    <submittedName>
        <fullName evidence="1">Uncharacterized protein</fullName>
    </submittedName>
</protein>
<name>A0A1G2CPX8_9BACT</name>
<dbReference type="PROSITE" id="PS00018">
    <property type="entry name" value="EF_HAND_1"/>
    <property type="match status" value="1"/>
</dbReference>